<comment type="caution">
    <text evidence="4">The sequence shown here is derived from an EMBL/GenBank/DDBJ whole genome shotgun (WGS) entry which is preliminary data.</text>
</comment>
<dbReference type="AlphaFoldDB" id="A0A211ZNL8"/>
<keyword evidence="2" id="KW-0472">Membrane</keyword>
<evidence type="ECO:0000259" key="3">
    <source>
        <dbReference type="SMART" id="SM00244"/>
    </source>
</evidence>
<feature type="transmembrane region" description="Helical" evidence="2">
    <location>
        <begin position="18"/>
        <end position="38"/>
    </location>
</feature>
<evidence type="ECO:0000256" key="1">
    <source>
        <dbReference type="ARBA" id="ARBA00004167"/>
    </source>
</evidence>
<evidence type="ECO:0000313" key="4">
    <source>
        <dbReference type="EMBL" id="OWJ66839.1"/>
    </source>
</evidence>
<keyword evidence="2" id="KW-1133">Transmembrane helix</keyword>
<evidence type="ECO:0000256" key="2">
    <source>
        <dbReference type="SAM" id="Phobius"/>
    </source>
</evidence>
<accession>A0A211ZNL8</accession>
<dbReference type="GO" id="GO:0016020">
    <property type="term" value="C:membrane"/>
    <property type="evidence" value="ECO:0007669"/>
    <property type="project" value="UniProtKB-SubCell"/>
</dbReference>
<dbReference type="SMART" id="SM00244">
    <property type="entry name" value="PHB"/>
    <property type="match status" value="1"/>
</dbReference>
<organism evidence="4 5">
    <name type="scientific">Inquilinus limosus</name>
    <dbReference type="NCBI Taxonomy" id="171674"/>
    <lineage>
        <taxon>Bacteria</taxon>
        <taxon>Pseudomonadati</taxon>
        <taxon>Pseudomonadota</taxon>
        <taxon>Alphaproteobacteria</taxon>
        <taxon>Rhodospirillales</taxon>
        <taxon>Rhodospirillaceae</taxon>
        <taxon>Inquilinus</taxon>
    </lineage>
</organism>
<dbReference type="Gene3D" id="3.30.479.30">
    <property type="entry name" value="Band 7 domain"/>
    <property type="match status" value="1"/>
</dbReference>
<keyword evidence="2" id="KW-0812">Transmembrane</keyword>
<reference evidence="5" key="1">
    <citation type="submission" date="2017-05" db="EMBL/GenBank/DDBJ databases">
        <authorList>
            <person name="Macchi M."/>
            <person name="Festa S."/>
            <person name="Coppotelli B.M."/>
            <person name="Morelli I.S."/>
        </authorList>
    </citation>
    <scope>NUCLEOTIDE SEQUENCE [LARGE SCALE GENOMIC DNA]</scope>
    <source>
        <strain evidence="5">I</strain>
    </source>
</reference>
<dbReference type="RefSeq" id="WP_088151284.1">
    <property type="nucleotide sequence ID" value="NZ_NHON01000018.1"/>
</dbReference>
<feature type="domain" description="Band 7" evidence="3">
    <location>
        <begin position="64"/>
        <end position="234"/>
    </location>
</feature>
<name>A0A211ZNL8_9PROT</name>
<dbReference type="Proteomes" id="UP000196655">
    <property type="component" value="Unassembled WGS sequence"/>
</dbReference>
<proteinExistence type="predicted"/>
<dbReference type="CDD" id="cd03402">
    <property type="entry name" value="SPFH_like_u2"/>
    <property type="match status" value="1"/>
</dbReference>
<evidence type="ECO:0000313" key="5">
    <source>
        <dbReference type="Proteomes" id="UP000196655"/>
    </source>
</evidence>
<dbReference type="PANTHER" id="PTHR43446">
    <property type="entry name" value="MEMBRANE PROTEIN-RELATED"/>
    <property type="match status" value="1"/>
</dbReference>
<keyword evidence="5" id="KW-1185">Reference proteome</keyword>
<sequence>MSTAPAISDRAARTASGYAALALALVILAVPAYLLIAVIRGTAGQDGSRVIAVLCILAVALIVRGLYVVQPNQSAVLLLFGAYTGTDGQPGLRWANPLASKRKVSRRLQTQEIPAIKVNDAAGNPIEIGAAVVWHVRDAAKAVLQVDDYAGFVRLQSETALRRIASTHPYDDWEEETAASAGRISLRDGGEQVTDELVQELRQRLERAGIEVVEARITHLAYAPEIAGAMLRRQQASAVVAARRTIVKGAVDLVDEALTGLREKAIEIDPERKAAMISNMLVVLVGDKDATPVINTGTLYS</sequence>
<dbReference type="PANTHER" id="PTHR43446:SF1">
    <property type="entry name" value="BAND 7 DOMAIN-CONTAINING PROTEIN"/>
    <property type="match status" value="1"/>
</dbReference>
<feature type="transmembrane region" description="Helical" evidence="2">
    <location>
        <begin position="50"/>
        <end position="69"/>
    </location>
</feature>
<dbReference type="Pfam" id="PF01145">
    <property type="entry name" value="Band_7"/>
    <property type="match status" value="1"/>
</dbReference>
<dbReference type="SUPFAM" id="SSF117892">
    <property type="entry name" value="Band 7/SPFH domain"/>
    <property type="match status" value="1"/>
</dbReference>
<dbReference type="EMBL" id="NHON01000018">
    <property type="protein sequence ID" value="OWJ66839.1"/>
    <property type="molecule type" value="Genomic_DNA"/>
</dbReference>
<comment type="subcellular location">
    <subcellularLocation>
        <location evidence="1">Membrane</location>
        <topology evidence="1">Single-pass membrane protein</topology>
    </subcellularLocation>
</comment>
<protein>
    <recommendedName>
        <fullName evidence="3">Band 7 domain-containing protein</fullName>
    </recommendedName>
</protein>
<dbReference type="OrthoDB" id="9813479at2"/>
<dbReference type="InterPro" id="IPR001107">
    <property type="entry name" value="Band_7"/>
</dbReference>
<dbReference type="InterPro" id="IPR036013">
    <property type="entry name" value="Band_7/SPFH_dom_sf"/>
</dbReference>
<gene>
    <name evidence="4" type="ORF">BWR60_12120</name>
</gene>